<dbReference type="InterPro" id="IPR050204">
    <property type="entry name" value="AraC_XylS_family_regulators"/>
</dbReference>
<keyword evidence="6" id="KW-1185">Reference proteome</keyword>
<dbReference type="Pfam" id="PF12833">
    <property type="entry name" value="HTH_18"/>
    <property type="match status" value="1"/>
</dbReference>
<evidence type="ECO:0000256" key="3">
    <source>
        <dbReference type="ARBA" id="ARBA00023163"/>
    </source>
</evidence>
<dbReference type="PROSITE" id="PS01124">
    <property type="entry name" value="HTH_ARAC_FAMILY_2"/>
    <property type="match status" value="1"/>
</dbReference>
<evidence type="ECO:0000256" key="1">
    <source>
        <dbReference type="ARBA" id="ARBA00023015"/>
    </source>
</evidence>
<dbReference type="Gene3D" id="1.10.10.60">
    <property type="entry name" value="Homeodomain-like"/>
    <property type="match status" value="2"/>
</dbReference>
<organism evidence="5 6">
    <name type="scientific">Kibdelosporangium philippinense</name>
    <dbReference type="NCBI Taxonomy" id="211113"/>
    <lineage>
        <taxon>Bacteria</taxon>
        <taxon>Bacillati</taxon>
        <taxon>Actinomycetota</taxon>
        <taxon>Actinomycetes</taxon>
        <taxon>Pseudonocardiales</taxon>
        <taxon>Pseudonocardiaceae</taxon>
        <taxon>Kibdelosporangium</taxon>
    </lineage>
</organism>
<dbReference type="PRINTS" id="PR00032">
    <property type="entry name" value="HTHARAC"/>
</dbReference>
<name>A0ABS8Z478_9PSEU</name>
<evidence type="ECO:0000313" key="6">
    <source>
        <dbReference type="Proteomes" id="UP001521150"/>
    </source>
</evidence>
<dbReference type="InterPro" id="IPR009057">
    <property type="entry name" value="Homeodomain-like_sf"/>
</dbReference>
<gene>
    <name evidence="5" type="ORF">LWC34_05480</name>
</gene>
<keyword evidence="3" id="KW-0804">Transcription</keyword>
<proteinExistence type="predicted"/>
<evidence type="ECO:0000313" key="5">
    <source>
        <dbReference type="EMBL" id="MCE7002282.1"/>
    </source>
</evidence>
<dbReference type="RefSeq" id="WP_233723307.1">
    <property type="nucleotide sequence ID" value="NZ_JAJVCN010000001.1"/>
</dbReference>
<keyword evidence="2" id="KW-0238">DNA-binding</keyword>
<dbReference type="EMBL" id="JAJVCN010000001">
    <property type="protein sequence ID" value="MCE7002282.1"/>
    <property type="molecule type" value="Genomic_DNA"/>
</dbReference>
<evidence type="ECO:0000259" key="4">
    <source>
        <dbReference type="PROSITE" id="PS01124"/>
    </source>
</evidence>
<feature type="domain" description="HTH araC/xylS-type" evidence="4">
    <location>
        <begin position="187"/>
        <end position="285"/>
    </location>
</feature>
<keyword evidence="1" id="KW-0805">Transcription regulation</keyword>
<dbReference type="SMART" id="SM00342">
    <property type="entry name" value="HTH_ARAC"/>
    <property type="match status" value="1"/>
</dbReference>
<accession>A0ABS8Z478</accession>
<dbReference type="PANTHER" id="PTHR46796:SF6">
    <property type="entry name" value="ARAC SUBFAMILY"/>
    <property type="match status" value="1"/>
</dbReference>
<reference evidence="5 6" key="1">
    <citation type="submission" date="2021-12" db="EMBL/GenBank/DDBJ databases">
        <title>Genome sequence of Kibdelosporangium philippinense ATCC 49844.</title>
        <authorList>
            <person name="Fedorov E.A."/>
            <person name="Omeragic M."/>
            <person name="Shalygina K.F."/>
            <person name="Maclea K.S."/>
        </authorList>
    </citation>
    <scope>NUCLEOTIDE SEQUENCE [LARGE SCALE GENOMIC DNA]</scope>
    <source>
        <strain evidence="5 6">ATCC 49844</strain>
    </source>
</reference>
<evidence type="ECO:0000256" key="2">
    <source>
        <dbReference type="ARBA" id="ARBA00023125"/>
    </source>
</evidence>
<protein>
    <submittedName>
        <fullName evidence="5">AraC family transcriptional regulator</fullName>
    </submittedName>
</protein>
<comment type="caution">
    <text evidence="5">The sequence shown here is derived from an EMBL/GenBank/DDBJ whole genome shotgun (WGS) entry which is preliminary data.</text>
</comment>
<dbReference type="Proteomes" id="UP001521150">
    <property type="component" value="Unassembled WGS sequence"/>
</dbReference>
<dbReference type="InterPro" id="IPR020449">
    <property type="entry name" value="Tscrpt_reg_AraC-type_HTH"/>
</dbReference>
<dbReference type="PANTHER" id="PTHR46796">
    <property type="entry name" value="HTH-TYPE TRANSCRIPTIONAL ACTIVATOR RHAS-RELATED"/>
    <property type="match status" value="1"/>
</dbReference>
<dbReference type="SUPFAM" id="SSF46689">
    <property type="entry name" value="Homeodomain-like"/>
    <property type="match status" value="2"/>
</dbReference>
<sequence length="298" mass="33259">MSDEQSAVARLRLSSQWDKGWQTPVVQLVENDSVVEHVDLPAIDELALVLVTKGQTTIESWHGSGWDRADYYPGRIRVTPPGKPTRLRWRGATPFLTTHVLLPNSLLEHTAADLLGSAAAQVVWQDALAIDDPVLAAVIDALGRSVEDGMDQLYADTAASYLATHLLTRHSTWPEPRRVKGEDMRIRKAISFIKGNYHLPLTVNDIAAVATLTHFHFLRLFKDATGETPHRYLNNVRLDHARRYLERGDLSMADIAKLCGFTSASRFATVFRRELGMSPSVYRQNTKKRLLSVGGAQL</sequence>
<dbReference type="InterPro" id="IPR018060">
    <property type="entry name" value="HTH_AraC"/>
</dbReference>